<keyword evidence="1" id="KW-1133">Transmembrane helix</keyword>
<dbReference type="PANTHER" id="PTHR34048">
    <property type="entry name" value="LOW-DENSITY RECEPTOR-LIKE PROTEIN"/>
    <property type="match status" value="1"/>
</dbReference>
<dbReference type="InterPro" id="IPR040377">
    <property type="entry name" value="Ssl2009-like"/>
</dbReference>
<evidence type="ECO:0000313" key="3">
    <source>
        <dbReference type="Proteomes" id="UP000317650"/>
    </source>
</evidence>
<dbReference type="AlphaFoldDB" id="A0A4S8I5X5"/>
<keyword evidence="1" id="KW-0812">Transmembrane</keyword>
<dbReference type="Proteomes" id="UP000317650">
    <property type="component" value="Unassembled WGS sequence"/>
</dbReference>
<proteinExistence type="predicted"/>
<evidence type="ECO:0000313" key="2">
    <source>
        <dbReference type="EMBL" id="THU43280.1"/>
    </source>
</evidence>
<organism evidence="2 3">
    <name type="scientific">Musa balbisiana</name>
    <name type="common">Banana</name>
    <dbReference type="NCBI Taxonomy" id="52838"/>
    <lineage>
        <taxon>Eukaryota</taxon>
        <taxon>Viridiplantae</taxon>
        <taxon>Streptophyta</taxon>
        <taxon>Embryophyta</taxon>
        <taxon>Tracheophyta</taxon>
        <taxon>Spermatophyta</taxon>
        <taxon>Magnoliopsida</taxon>
        <taxon>Liliopsida</taxon>
        <taxon>Zingiberales</taxon>
        <taxon>Musaceae</taxon>
        <taxon>Musa</taxon>
    </lineage>
</organism>
<feature type="transmembrane region" description="Helical" evidence="1">
    <location>
        <begin position="71"/>
        <end position="90"/>
    </location>
</feature>
<keyword evidence="3" id="KW-1185">Reference proteome</keyword>
<sequence length="164" mass="17783">MATVASFATPSLTGGIAQSKKSGLHHEKLKSLSVYHSHLAVPKKSKLRDNRPNLFVCAEYSDGSRGGGGDFVAGFLVGGAIFGTLAYVFAPQIRRSLLNENDSGFQKAKRPIYYDDGLEKTRQTLNSKISQLNNAIDSISSRLRGRNNVVTEFVDADSEVESAM</sequence>
<dbReference type="GO" id="GO:0009535">
    <property type="term" value="C:chloroplast thylakoid membrane"/>
    <property type="evidence" value="ECO:0007669"/>
    <property type="project" value="TreeGrafter"/>
</dbReference>
<dbReference type="PANTHER" id="PTHR34048:SF3">
    <property type="entry name" value="LOW-DENSITY RECEPTOR-LIKE PROTEIN"/>
    <property type="match status" value="1"/>
</dbReference>
<keyword evidence="1" id="KW-0472">Membrane</keyword>
<dbReference type="GO" id="GO:0009706">
    <property type="term" value="C:chloroplast inner membrane"/>
    <property type="evidence" value="ECO:0007669"/>
    <property type="project" value="TreeGrafter"/>
</dbReference>
<comment type="caution">
    <text evidence="2">The sequence shown here is derived from an EMBL/GenBank/DDBJ whole genome shotgun (WGS) entry which is preliminary data.</text>
</comment>
<reference evidence="2 3" key="1">
    <citation type="journal article" date="2019" name="Nat. Plants">
        <title>Genome sequencing of Musa balbisiana reveals subgenome evolution and function divergence in polyploid bananas.</title>
        <authorList>
            <person name="Yao X."/>
        </authorList>
    </citation>
    <scope>NUCLEOTIDE SEQUENCE [LARGE SCALE GENOMIC DNA]</scope>
    <source>
        <strain evidence="3">cv. DH-PKW</strain>
        <tissue evidence="2">Leaves</tissue>
    </source>
</reference>
<name>A0A4S8I5X5_MUSBA</name>
<gene>
    <name evidence="2" type="ORF">C4D60_Mb00t00240</name>
</gene>
<accession>A0A4S8I5X5</accession>
<dbReference type="EMBL" id="PYDT01000144">
    <property type="protein sequence ID" value="THU43280.1"/>
    <property type="molecule type" value="Genomic_DNA"/>
</dbReference>
<protein>
    <submittedName>
        <fullName evidence="2">Uncharacterized protein</fullName>
    </submittedName>
</protein>
<evidence type="ECO:0000256" key="1">
    <source>
        <dbReference type="SAM" id="Phobius"/>
    </source>
</evidence>